<sequence>MNVILTMGVVCVSVVVRCGLGSGAPAAPVRGGDGASTIGGRRTAATSDSLVNWSSRKGLGGSGFRGNRPTRLSSERSWMVSCS</sequence>
<organism evidence="3 4">
    <name type="scientific">Lentinula boryana</name>
    <dbReference type="NCBI Taxonomy" id="40481"/>
    <lineage>
        <taxon>Eukaryota</taxon>
        <taxon>Fungi</taxon>
        <taxon>Dikarya</taxon>
        <taxon>Basidiomycota</taxon>
        <taxon>Agaricomycotina</taxon>
        <taxon>Agaricomycetes</taxon>
        <taxon>Agaricomycetidae</taxon>
        <taxon>Agaricales</taxon>
        <taxon>Marasmiineae</taxon>
        <taxon>Omphalotaceae</taxon>
        <taxon>Lentinula</taxon>
    </lineage>
</organism>
<evidence type="ECO:0000313" key="3">
    <source>
        <dbReference type="EMBL" id="KAJ3992057.1"/>
    </source>
</evidence>
<accession>A0ABQ8Q0I7</accession>
<reference evidence="3" key="1">
    <citation type="submission" date="2022-08" db="EMBL/GenBank/DDBJ databases">
        <authorList>
            <consortium name="DOE Joint Genome Institute"/>
            <person name="Min B."/>
            <person name="Riley R."/>
            <person name="Sierra-Patev S."/>
            <person name="Naranjo-Ortiz M."/>
            <person name="Looney B."/>
            <person name="Konkel Z."/>
            <person name="Slot J.C."/>
            <person name="Sakamoto Y."/>
            <person name="Steenwyk J.L."/>
            <person name="Rokas A."/>
            <person name="Carro J."/>
            <person name="Camarero S."/>
            <person name="Ferreira P."/>
            <person name="Molpeceres G."/>
            <person name="Ruiz-Duenas F.J."/>
            <person name="Serrano A."/>
            <person name="Henrissat B."/>
            <person name="Drula E."/>
            <person name="Hughes K.W."/>
            <person name="Mata J.L."/>
            <person name="Ishikawa N.K."/>
            <person name="Vargas-Isla R."/>
            <person name="Ushijima S."/>
            <person name="Smith C.A."/>
            <person name="Ahrendt S."/>
            <person name="Andreopoulos W."/>
            <person name="He G."/>
            <person name="Labutti K."/>
            <person name="Lipzen A."/>
            <person name="Ng V."/>
            <person name="Sandor L."/>
            <person name="Barry K."/>
            <person name="Martinez A.T."/>
            <person name="Xiao Y."/>
            <person name="Gibbons J.G."/>
            <person name="Terashima K."/>
            <person name="Hibbett D.S."/>
            <person name="Grigoriev I.V."/>
        </authorList>
    </citation>
    <scope>NUCLEOTIDE SEQUENCE</scope>
    <source>
        <strain evidence="3">TFB10827</strain>
    </source>
</reference>
<evidence type="ECO:0000256" key="1">
    <source>
        <dbReference type="SAM" id="MobiDB-lite"/>
    </source>
</evidence>
<feature type="region of interest" description="Disordered" evidence="1">
    <location>
        <begin position="60"/>
        <end position="83"/>
    </location>
</feature>
<evidence type="ECO:0000256" key="2">
    <source>
        <dbReference type="SAM" id="SignalP"/>
    </source>
</evidence>
<dbReference type="Proteomes" id="UP001163828">
    <property type="component" value="Unassembled WGS sequence"/>
</dbReference>
<name>A0ABQ8Q0I7_9AGAR</name>
<feature type="signal peptide" evidence="2">
    <location>
        <begin position="1"/>
        <end position="21"/>
    </location>
</feature>
<gene>
    <name evidence="3" type="ORF">F5050DRAFT_1790876</name>
</gene>
<protein>
    <recommendedName>
        <fullName evidence="5">Secreted protein</fullName>
    </recommendedName>
</protein>
<feature type="compositionally biased region" description="Polar residues" evidence="1">
    <location>
        <begin position="70"/>
        <end position="83"/>
    </location>
</feature>
<proteinExistence type="predicted"/>
<comment type="caution">
    <text evidence="3">The sequence shown here is derived from an EMBL/GenBank/DDBJ whole genome shotgun (WGS) entry which is preliminary data.</text>
</comment>
<keyword evidence="2" id="KW-0732">Signal</keyword>
<feature type="chain" id="PRO_5045162065" description="Secreted protein" evidence="2">
    <location>
        <begin position="22"/>
        <end position="83"/>
    </location>
</feature>
<evidence type="ECO:0008006" key="5">
    <source>
        <dbReference type="Google" id="ProtNLM"/>
    </source>
</evidence>
<keyword evidence="4" id="KW-1185">Reference proteome</keyword>
<evidence type="ECO:0000313" key="4">
    <source>
        <dbReference type="Proteomes" id="UP001163828"/>
    </source>
</evidence>
<dbReference type="EMBL" id="MU790907">
    <property type="protein sequence ID" value="KAJ3992057.1"/>
    <property type="molecule type" value="Genomic_DNA"/>
</dbReference>